<dbReference type="SMART" id="SM00594">
    <property type="entry name" value="UAS"/>
    <property type="match status" value="1"/>
</dbReference>
<dbReference type="EMBL" id="CM007897">
    <property type="protein sequence ID" value="OTG18561.1"/>
    <property type="molecule type" value="Genomic_DNA"/>
</dbReference>
<dbReference type="Gramene" id="mRNA:HanXRQr2_Chr08g0338991">
    <property type="protein sequence ID" value="mRNA:HanXRQr2_Chr08g0338991"/>
    <property type="gene ID" value="HanXRQr2_Chr08g0338991"/>
</dbReference>
<keyword evidence="1" id="KW-0812">Transmembrane</keyword>
<dbReference type="InterPro" id="IPR036249">
    <property type="entry name" value="Thioredoxin-like_sf"/>
</dbReference>
<evidence type="ECO:0000313" key="5">
    <source>
        <dbReference type="Proteomes" id="UP000215914"/>
    </source>
</evidence>
<dbReference type="STRING" id="4232.A0A251U8D7"/>
<dbReference type="GO" id="GO:0043130">
    <property type="term" value="F:ubiquitin binding"/>
    <property type="evidence" value="ECO:0000318"/>
    <property type="project" value="GO_Central"/>
</dbReference>
<reference evidence="4" key="2">
    <citation type="submission" date="2017-02" db="EMBL/GenBank/DDBJ databases">
        <title>Sunflower complete genome.</title>
        <authorList>
            <person name="Langlade N."/>
            <person name="Munos S."/>
        </authorList>
    </citation>
    <scope>NUCLEOTIDE SEQUENCE [LARGE SCALE GENOMIC DNA]</scope>
    <source>
        <tissue evidence="4">Leaves</tissue>
    </source>
</reference>
<dbReference type="Proteomes" id="UP000215914">
    <property type="component" value="Chromosome 8"/>
</dbReference>
<dbReference type="InterPro" id="IPR050730">
    <property type="entry name" value="UBX_domain-protein"/>
</dbReference>
<proteinExistence type="predicted"/>
<dbReference type="InParanoid" id="A0A251U8D7"/>
<dbReference type="CDD" id="cd02958">
    <property type="entry name" value="UAS"/>
    <property type="match status" value="1"/>
</dbReference>
<dbReference type="EMBL" id="MNCJ02000323">
    <property type="protein sequence ID" value="KAF5795380.1"/>
    <property type="molecule type" value="Genomic_DNA"/>
</dbReference>
<dbReference type="Gene3D" id="3.40.30.10">
    <property type="entry name" value="Glutaredoxin"/>
    <property type="match status" value="1"/>
</dbReference>
<gene>
    <name evidence="4" type="ORF">HannXRQ_Chr08g0224401</name>
    <name evidence="3" type="ORF">HanXRQr2_Chr08g0338991</name>
</gene>
<dbReference type="PANTHER" id="PTHR23322:SF6">
    <property type="entry name" value="UBX DOMAIN-CONTAINING PROTEIN 7"/>
    <property type="match status" value="1"/>
</dbReference>
<evidence type="ECO:0000313" key="4">
    <source>
        <dbReference type="EMBL" id="OTG18561.1"/>
    </source>
</evidence>
<protein>
    <submittedName>
        <fullName evidence="4">Putative UBX domain-containing protein 2/7</fullName>
    </submittedName>
    <submittedName>
        <fullName evidence="3">Thioredoxin-like superfamily</fullName>
    </submittedName>
</protein>
<reference evidence="3" key="3">
    <citation type="submission" date="2020-06" db="EMBL/GenBank/DDBJ databases">
        <title>Helianthus annuus Genome sequencing and assembly Release 2.</title>
        <authorList>
            <person name="Gouzy J."/>
            <person name="Langlade N."/>
            <person name="Munos S."/>
        </authorList>
    </citation>
    <scope>NUCLEOTIDE SEQUENCE</scope>
    <source>
        <tissue evidence="3">Leaves</tissue>
    </source>
</reference>
<evidence type="ECO:0000256" key="1">
    <source>
        <dbReference type="SAM" id="Phobius"/>
    </source>
</evidence>
<keyword evidence="5" id="KW-1185">Reference proteome</keyword>
<keyword evidence="1" id="KW-0472">Membrane</keyword>
<reference evidence="3 5" key="1">
    <citation type="journal article" date="2017" name="Nature">
        <title>The sunflower genome provides insights into oil metabolism, flowering and Asterid evolution.</title>
        <authorList>
            <person name="Badouin H."/>
            <person name="Gouzy J."/>
            <person name="Grassa C.J."/>
            <person name="Murat F."/>
            <person name="Staton S.E."/>
            <person name="Cottret L."/>
            <person name="Lelandais-Briere C."/>
            <person name="Owens G.L."/>
            <person name="Carrere S."/>
            <person name="Mayjonade B."/>
            <person name="Legrand L."/>
            <person name="Gill N."/>
            <person name="Kane N.C."/>
            <person name="Bowers J.E."/>
            <person name="Hubner S."/>
            <person name="Bellec A."/>
            <person name="Berard A."/>
            <person name="Berges H."/>
            <person name="Blanchet N."/>
            <person name="Boniface M.C."/>
            <person name="Brunel D."/>
            <person name="Catrice O."/>
            <person name="Chaidir N."/>
            <person name="Claudel C."/>
            <person name="Donnadieu C."/>
            <person name="Faraut T."/>
            <person name="Fievet G."/>
            <person name="Helmstetter N."/>
            <person name="King M."/>
            <person name="Knapp S.J."/>
            <person name="Lai Z."/>
            <person name="Le Paslier M.C."/>
            <person name="Lippi Y."/>
            <person name="Lorenzon L."/>
            <person name="Mandel J.R."/>
            <person name="Marage G."/>
            <person name="Marchand G."/>
            <person name="Marquand E."/>
            <person name="Bret-Mestries E."/>
            <person name="Morien E."/>
            <person name="Nambeesan S."/>
            <person name="Nguyen T."/>
            <person name="Pegot-Espagnet P."/>
            <person name="Pouilly N."/>
            <person name="Raftis F."/>
            <person name="Sallet E."/>
            <person name="Schiex T."/>
            <person name="Thomas J."/>
            <person name="Vandecasteele C."/>
            <person name="Vares D."/>
            <person name="Vear F."/>
            <person name="Vautrin S."/>
            <person name="Crespi M."/>
            <person name="Mangin B."/>
            <person name="Burke J.M."/>
            <person name="Salse J."/>
            <person name="Munos S."/>
            <person name="Vincourt P."/>
            <person name="Rieseberg L.H."/>
            <person name="Langlade N.B."/>
        </authorList>
    </citation>
    <scope>NUCLEOTIDE SEQUENCE [LARGE SCALE GENOMIC DNA]</scope>
    <source>
        <strain evidence="5">cv. SF193</strain>
        <tissue evidence="3">Leaves</tissue>
    </source>
</reference>
<evidence type="ECO:0000259" key="2">
    <source>
        <dbReference type="SMART" id="SM00594"/>
    </source>
</evidence>
<sequence>MKATGSNLFHVENEFGEAKLPHEAQRPGIWGVEQASTSSEKNSRDNLASLYRPPFAMMHHGPFEKAKEAACGQDRWLLVNVQSTREFSSHLLNRDTWGNEVVAQIITSNFIFWQVCDDTEEGSKIVTYYKLDFVPATLVIDPITGQIMRVWCGMIQPQSLLEDVLQYADSSPKDHHSSLSVRHPMIGRVSVTIAVVAVVILCFNMRR</sequence>
<organism evidence="4 5">
    <name type="scientific">Helianthus annuus</name>
    <name type="common">Common sunflower</name>
    <dbReference type="NCBI Taxonomy" id="4232"/>
    <lineage>
        <taxon>Eukaryota</taxon>
        <taxon>Viridiplantae</taxon>
        <taxon>Streptophyta</taxon>
        <taxon>Embryophyta</taxon>
        <taxon>Tracheophyta</taxon>
        <taxon>Spermatophyta</taxon>
        <taxon>Magnoliopsida</taxon>
        <taxon>eudicotyledons</taxon>
        <taxon>Gunneridae</taxon>
        <taxon>Pentapetalae</taxon>
        <taxon>asterids</taxon>
        <taxon>campanulids</taxon>
        <taxon>Asterales</taxon>
        <taxon>Asteraceae</taxon>
        <taxon>Asteroideae</taxon>
        <taxon>Heliantheae alliance</taxon>
        <taxon>Heliantheae</taxon>
        <taxon>Helianthus</taxon>
    </lineage>
</organism>
<name>A0A251U8D7_HELAN</name>
<dbReference type="SUPFAM" id="SSF52833">
    <property type="entry name" value="Thioredoxin-like"/>
    <property type="match status" value="1"/>
</dbReference>
<accession>A0A251U8D7</accession>
<dbReference type="GO" id="GO:0043161">
    <property type="term" value="P:proteasome-mediated ubiquitin-dependent protein catabolic process"/>
    <property type="evidence" value="ECO:0000318"/>
    <property type="project" value="GO_Central"/>
</dbReference>
<feature type="transmembrane region" description="Helical" evidence="1">
    <location>
        <begin position="185"/>
        <end position="203"/>
    </location>
</feature>
<feature type="domain" description="UAS" evidence="2">
    <location>
        <begin position="46"/>
        <end position="169"/>
    </location>
</feature>
<dbReference type="InterPro" id="IPR006577">
    <property type="entry name" value="UAS"/>
</dbReference>
<dbReference type="GO" id="GO:0005634">
    <property type="term" value="C:nucleus"/>
    <property type="evidence" value="ECO:0000318"/>
    <property type="project" value="GO_Central"/>
</dbReference>
<keyword evidence="1" id="KW-1133">Transmembrane helix</keyword>
<dbReference type="AlphaFoldDB" id="A0A251U8D7"/>
<evidence type="ECO:0000313" key="3">
    <source>
        <dbReference type="EMBL" id="KAF5795380.1"/>
    </source>
</evidence>
<dbReference type="PANTHER" id="PTHR23322">
    <property type="entry name" value="FAS-ASSOCIATED PROTEIN"/>
    <property type="match status" value="1"/>
</dbReference>
<dbReference type="Pfam" id="PF13899">
    <property type="entry name" value="Thioredoxin_7"/>
    <property type="match status" value="1"/>
</dbReference>